<evidence type="ECO:0000259" key="1">
    <source>
        <dbReference type="PROSITE" id="PS51704"/>
    </source>
</evidence>
<dbReference type="InterPro" id="IPR030395">
    <property type="entry name" value="GP_PDE_dom"/>
</dbReference>
<proteinExistence type="predicted"/>
<dbReference type="GO" id="GO:0008081">
    <property type="term" value="F:phosphoric diester hydrolase activity"/>
    <property type="evidence" value="ECO:0007669"/>
    <property type="project" value="InterPro"/>
</dbReference>
<accession>A0A2W5HGZ8</accession>
<dbReference type="PROSITE" id="PS51704">
    <property type="entry name" value="GP_PDE"/>
    <property type="match status" value="1"/>
</dbReference>
<dbReference type="Gene3D" id="3.20.20.190">
    <property type="entry name" value="Phosphatidylinositol (PI) phosphodiesterase"/>
    <property type="match status" value="1"/>
</dbReference>
<dbReference type="AlphaFoldDB" id="A0A2W5HGZ8"/>
<dbReference type="SUPFAM" id="SSF51695">
    <property type="entry name" value="PLC-like phosphodiesterases"/>
    <property type="match status" value="1"/>
</dbReference>
<dbReference type="Pfam" id="PF03009">
    <property type="entry name" value="GDPD"/>
    <property type="match status" value="1"/>
</dbReference>
<dbReference type="InterPro" id="IPR017946">
    <property type="entry name" value="PLC-like_Pdiesterase_TIM-brl"/>
</dbReference>
<dbReference type="EMBL" id="QFOT01000001">
    <property type="protein sequence ID" value="PZP57476.1"/>
    <property type="molecule type" value="Genomic_DNA"/>
</dbReference>
<dbReference type="GO" id="GO:0006629">
    <property type="term" value="P:lipid metabolic process"/>
    <property type="evidence" value="ECO:0007669"/>
    <property type="project" value="InterPro"/>
</dbReference>
<sequence length="308" mass="34797">MDFKKVTMQGFKIIGHRGWGPTDNGHADISYPENTLLAFDHAVSEGADGIEFDILLSKDKIPVVIHDRHLYRHVIPEEINIVAGRFVADFTFDELKKFHLGQGQSIPSLEELMDFIQAKYPEALLNMDVKDPELVSPLSKIIADRPRENIIISSYDWDLLRQFRHHDNDLKLVPAIKSALLFGADNIEPHNFMPLTDKYLPEAKEDIFAIQRELGAIALDCAVTDLKMPLIEWAAECNVGLQVSTSNDRVGANETNYELLRMLHGAAQEKLPFVICKVDEPGPVKSNLARYLESSGNTRNPVRAFNFY</sequence>
<comment type="caution">
    <text evidence="2">The sequence shown here is derived from an EMBL/GenBank/DDBJ whole genome shotgun (WGS) entry which is preliminary data.</text>
</comment>
<evidence type="ECO:0000313" key="3">
    <source>
        <dbReference type="Proteomes" id="UP000249739"/>
    </source>
</evidence>
<name>A0A2W5HGZ8_9BACT</name>
<reference evidence="2 3" key="1">
    <citation type="submission" date="2017-08" db="EMBL/GenBank/DDBJ databases">
        <title>Infants hospitalized years apart are colonized by the same room-sourced microbial strains.</title>
        <authorList>
            <person name="Brooks B."/>
            <person name="Olm M.R."/>
            <person name="Firek B.A."/>
            <person name="Baker R."/>
            <person name="Thomas B.C."/>
            <person name="Morowitz M.J."/>
            <person name="Banfield J.F."/>
        </authorList>
    </citation>
    <scope>NUCLEOTIDE SEQUENCE [LARGE SCALE GENOMIC DNA]</scope>
    <source>
        <strain evidence="2">S2_006_000_R2_64</strain>
    </source>
</reference>
<protein>
    <recommendedName>
        <fullName evidence="1">GP-PDE domain-containing protein</fullName>
    </recommendedName>
</protein>
<dbReference type="PANTHER" id="PTHR46211">
    <property type="entry name" value="GLYCEROPHOSPHORYL DIESTER PHOSPHODIESTERASE"/>
    <property type="match status" value="1"/>
</dbReference>
<evidence type="ECO:0000313" key="2">
    <source>
        <dbReference type="EMBL" id="PZP57476.1"/>
    </source>
</evidence>
<organism evidence="2 3">
    <name type="scientific">Micavibrio aeruginosavorus</name>
    <dbReference type="NCBI Taxonomy" id="349221"/>
    <lineage>
        <taxon>Bacteria</taxon>
        <taxon>Pseudomonadati</taxon>
        <taxon>Bdellovibrionota</taxon>
        <taxon>Bdellovibrionia</taxon>
        <taxon>Bdellovibrionales</taxon>
        <taxon>Pseudobdellovibrionaceae</taxon>
        <taxon>Micavibrio</taxon>
    </lineage>
</organism>
<feature type="domain" description="GP-PDE" evidence="1">
    <location>
        <begin position="12"/>
        <end position="257"/>
    </location>
</feature>
<dbReference type="PANTHER" id="PTHR46211:SF14">
    <property type="entry name" value="GLYCEROPHOSPHODIESTER PHOSPHODIESTERASE"/>
    <property type="match status" value="1"/>
</dbReference>
<gene>
    <name evidence="2" type="ORF">DI586_00125</name>
</gene>
<dbReference type="Proteomes" id="UP000249739">
    <property type="component" value="Unassembled WGS sequence"/>
</dbReference>